<dbReference type="NCBIfam" id="NF007113">
    <property type="entry name" value="PRK09562.1"/>
    <property type="match status" value="1"/>
</dbReference>
<dbReference type="PANTHER" id="PTHR30522:SF0">
    <property type="entry name" value="NUCLEOSIDE TRIPHOSPHATE PYROPHOSPHOHYDROLASE"/>
    <property type="match status" value="1"/>
</dbReference>
<dbReference type="RefSeq" id="WP_284389528.1">
    <property type="nucleotide sequence ID" value="NZ_BSNG01000001.1"/>
</dbReference>
<dbReference type="PANTHER" id="PTHR30522">
    <property type="entry name" value="NUCLEOSIDE TRIPHOSPHATE PYROPHOSPHOHYDROLASE"/>
    <property type="match status" value="1"/>
</dbReference>
<organism evidence="2 3">
    <name type="scientific">Devosia yakushimensis</name>
    <dbReference type="NCBI Taxonomy" id="470028"/>
    <lineage>
        <taxon>Bacteria</taxon>
        <taxon>Pseudomonadati</taxon>
        <taxon>Pseudomonadota</taxon>
        <taxon>Alphaproteobacteria</taxon>
        <taxon>Hyphomicrobiales</taxon>
        <taxon>Devosiaceae</taxon>
        <taxon>Devosia</taxon>
    </lineage>
</organism>
<accession>A0ABQ5UBW3</accession>
<evidence type="ECO:0000313" key="2">
    <source>
        <dbReference type="EMBL" id="GLQ09600.1"/>
    </source>
</evidence>
<dbReference type="InterPro" id="IPR048015">
    <property type="entry name" value="NTP-PPase_MazG-like_N"/>
</dbReference>
<gene>
    <name evidence="2" type="ORF">GCM10007913_15320</name>
</gene>
<dbReference type="NCBIfam" id="TIGR00444">
    <property type="entry name" value="mazG"/>
    <property type="match status" value="1"/>
</dbReference>
<dbReference type="InterPro" id="IPR048011">
    <property type="entry name" value="NTP-PPase_MazG-like_C"/>
</dbReference>
<evidence type="ECO:0000259" key="1">
    <source>
        <dbReference type="Pfam" id="PF03819"/>
    </source>
</evidence>
<comment type="caution">
    <text evidence="2">The sequence shown here is derived from an EMBL/GenBank/DDBJ whole genome shotgun (WGS) entry which is preliminary data.</text>
</comment>
<evidence type="ECO:0000313" key="3">
    <source>
        <dbReference type="Proteomes" id="UP001161406"/>
    </source>
</evidence>
<dbReference type="InterPro" id="IPR011551">
    <property type="entry name" value="NTP_PyrPHydrolase_MazG"/>
</dbReference>
<protein>
    <submittedName>
        <fullName evidence="2">Nucleoside triphosphate pyrophosphohydrolase</fullName>
    </submittedName>
</protein>
<name>A0ABQ5UBW3_9HYPH</name>
<reference evidence="2" key="1">
    <citation type="journal article" date="2014" name="Int. J. Syst. Evol. Microbiol.">
        <title>Complete genome of a new Firmicutes species belonging to the dominant human colonic microbiota ('Ruminococcus bicirculans') reveals two chromosomes and a selective capacity to utilize plant glucans.</title>
        <authorList>
            <consortium name="NISC Comparative Sequencing Program"/>
            <person name="Wegmann U."/>
            <person name="Louis P."/>
            <person name="Goesmann A."/>
            <person name="Henrissat B."/>
            <person name="Duncan S.H."/>
            <person name="Flint H.J."/>
        </authorList>
    </citation>
    <scope>NUCLEOTIDE SEQUENCE</scope>
    <source>
        <strain evidence="2">NBRC 103855</strain>
    </source>
</reference>
<dbReference type="Pfam" id="PF03819">
    <property type="entry name" value="MazG"/>
    <property type="match status" value="2"/>
</dbReference>
<dbReference type="CDD" id="cd11529">
    <property type="entry name" value="NTP-PPase_MazG_Cterm"/>
    <property type="match status" value="1"/>
</dbReference>
<dbReference type="CDD" id="cd11528">
    <property type="entry name" value="NTP-PPase_MazG_Nterm"/>
    <property type="match status" value="1"/>
</dbReference>
<reference evidence="2" key="2">
    <citation type="submission" date="2023-01" db="EMBL/GenBank/DDBJ databases">
        <title>Draft genome sequence of Devosia yakushimensis strain NBRC 103855.</title>
        <authorList>
            <person name="Sun Q."/>
            <person name="Mori K."/>
        </authorList>
    </citation>
    <scope>NUCLEOTIDE SEQUENCE</scope>
    <source>
        <strain evidence="2">NBRC 103855</strain>
    </source>
</reference>
<feature type="domain" description="NTP pyrophosphohydrolase MazG-like" evidence="1">
    <location>
        <begin position="30"/>
        <end position="103"/>
    </location>
</feature>
<dbReference type="EMBL" id="BSNG01000001">
    <property type="protein sequence ID" value="GLQ09600.1"/>
    <property type="molecule type" value="Genomic_DNA"/>
</dbReference>
<keyword evidence="3" id="KW-1185">Reference proteome</keyword>
<proteinExistence type="predicted"/>
<dbReference type="InterPro" id="IPR004518">
    <property type="entry name" value="MazG-like_dom"/>
</dbReference>
<feature type="domain" description="NTP pyrophosphohydrolase MazG-like" evidence="1">
    <location>
        <begin position="174"/>
        <end position="234"/>
    </location>
</feature>
<dbReference type="SUPFAM" id="SSF101386">
    <property type="entry name" value="all-alpha NTP pyrophosphatases"/>
    <property type="match status" value="2"/>
</dbReference>
<dbReference type="Proteomes" id="UP001161406">
    <property type="component" value="Unassembled WGS sequence"/>
</dbReference>
<sequence length="271" mass="29952">MQPSRDISRLIEIMAALRNPVGGCPWDLEQDFSTIRHYTIEEAYEVADAIERQDFSDLREELGDLLLQPVYHAQMASEAGQFDIGDVIYGITEKLIRRHPHVFGHVDANDSNAAKGRWEAIKAQERAAKAERKGETTPSVLDDVPTPLPALARAEKLTKRAAKVGFDWPDYAAVRAKAAEELAEVDDAVAAGNHAATHEEIGDLLFAVVNLARHAGVDAEAALRDANLKFTRRFHYVEARCREDGIEPGAAGLDRLDGYWNEIRKADKASG</sequence>
<dbReference type="Gene3D" id="1.10.287.1080">
    <property type="entry name" value="MazG-like"/>
    <property type="match status" value="2"/>
</dbReference>